<comment type="caution">
    <text evidence="2">The sequence shown here is derived from an EMBL/GenBank/DDBJ whole genome shotgun (WGS) entry which is preliminary data.</text>
</comment>
<dbReference type="Proteomes" id="UP000538147">
    <property type="component" value="Unassembled WGS sequence"/>
</dbReference>
<feature type="region of interest" description="Disordered" evidence="1">
    <location>
        <begin position="108"/>
        <end position="141"/>
    </location>
</feature>
<evidence type="ECO:0000313" key="3">
    <source>
        <dbReference type="Proteomes" id="UP000538147"/>
    </source>
</evidence>
<evidence type="ECO:0008006" key="4">
    <source>
        <dbReference type="Google" id="ProtNLM"/>
    </source>
</evidence>
<gene>
    <name evidence="2" type="ORF">FHS79_003355</name>
</gene>
<evidence type="ECO:0000256" key="1">
    <source>
        <dbReference type="SAM" id="MobiDB-lite"/>
    </source>
</evidence>
<accession>A0A841L9D7</accession>
<name>A0A841L9D7_9SPHN</name>
<sequence length="141" mass="14758">MTDLLPLLARSGFTRLLAALRYERTIRRRVTAMRKVRDYDAELKALGDKARALKAKRVEQLGQLVAATGADMLDAETLAGVLLDAIGSKDTAAKEAWRATGAAFFQRRGKKGGGAAAIDGSGAQAEPGGDTARGSSPTANG</sequence>
<keyword evidence="3" id="KW-1185">Reference proteome</keyword>
<proteinExistence type="predicted"/>
<dbReference type="EMBL" id="JACIIV010000033">
    <property type="protein sequence ID" value="MBB6229154.1"/>
    <property type="molecule type" value="Genomic_DNA"/>
</dbReference>
<protein>
    <recommendedName>
        <fullName evidence="4">Conjugal transfer protein TraD</fullName>
    </recommendedName>
</protein>
<dbReference type="Pfam" id="PF06412">
    <property type="entry name" value="TraD"/>
    <property type="match status" value="1"/>
</dbReference>
<dbReference type="InterPro" id="IPR009444">
    <property type="entry name" value="Conjugal_tfr_TraD_a-type"/>
</dbReference>
<dbReference type="AlphaFoldDB" id="A0A841L9D7"/>
<reference evidence="2 3" key="1">
    <citation type="submission" date="2020-08" db="EMBL/GenBank/DDBJ databases">
        <title>Genomic Encyclopedia of Type Strains, Phase IV (KMG-IV): sequencing the most valuable type-strain genomes for metagenomic binning, comparative biology and taxonomic classification.</title>
        <authorList>
            <person name="Goeker M."/>
        </authorList>
    </citation>
    <scope>NUCLEOTIDE SEQUENCE [LARGE SCALE GENOMIC DNA]</scope>
    <source>
        <strain evidence="2 3">DSM 102189</strain>
    </source>
</reference>
<feature type="compositionally biased region" description="Low complexity" evidence="1">
    <location>
        <begin position="116"/>
        <end position="125"/>
    </location>
</feature>
<evidence type="ECO:0000313" key="2">
    <source>
        <dbReference type="EMBL" id="MBB6229154.1"/>
    </source>
</evidence>
<organism evidence="2 3">
    <name type="scientific">Polymorphobacter multimanifer</name>
    <dbReference type="NCBI Taxonomy" id="1070431"/>
    <lineage>
        <taxon>Bacteria</taxon>
        <taxon>Pseudomonadati</taxon>
        <taxon>Pseudomonadota</taxon>
        <taxon>Alphaproteobacteria</taxon>
        <taxon>Sphingomonadales</taxon>
        <taxon>Sphingosinicellaceae</taxon>
        <taxon>Polymorphobacter</taxon>
    </lineage>
</organism>